<dbReference type="AlphaFoldDB" id="A0A402B440"/>
<comment type="subcellular location">
    <subcellularLocation>
        <location evidence="1">Membrane</location>
    </subcellularLocation>
</comment>
<dbReference type="InterPro" id="IPR050519">
    <property type="entry name" value="Glycosyltransf_28_UgtP"/>
</dbReference>
<dbReference type="Proteomes" id="UP000287171">
    <property type="component" value="Unassembled WGS sequence"/>
</dbReference>
<dbReference type="PANTHER" id="PTHR43025">
    <property type="entry name" value="MONOGALACTOSYLDIACYLGLYCEROL SYNTHASE"/>
    <property type="match status" value="1"/>
</dbReference>
<keyword evidence="8" id="KW-1185">Reference proteome</keyword>
<keyword evidence="3" id="KW-0328">Glycosyltransferase</keyword>
<feature type="domain" description="Glycosyl transferase family 28 C-terminal" evidence="5">
    <location>
        <begin position="203"/>
        <end position="345"/>
    </location>
</feature>
<organism evidence="7 8">
    <name type="scientific">Dictyobacter alpinus</name>
    <dbReference type="NCBI Taxonomy" id="2014873"/>
    <lineage>
        <taxon>Bacteria</taxon>
        <taxon>Bacillati</taxon>
        <taxon>Chloroflexota</taxon>
        <taxon>Ktedonobacteria</taxon>
        <taxon>Ktedonobacterales</taxon>
        <taxon>Dictyobacteraceae</taxon>
        <taxon>Dictyobacter</taxon>
    </lineage>
</organism>
<dbReference type="SUPFAM" id="SSF53756">
    <property type="entry name" value="UDP-Glycosyltransferase/glycogen phosphorylase"/>
    <property type="match status" value="1"/>
</dbReference>
<evidence type="ECO:0000256" key="3">
    <source>
        <dbReference type="ARBA" id="ARBA00022676"/>
    </source>
</evidence>
<dbReference type="Gene3D" id="3.40.50.2000">
    <property type="entry name" value="Glycogen Phosphorylase B"/>
    <property type="match status" value="1"/>
</dbReference>
<dbReference type="InterPro" id="IPR009695">
    <property type="entry name" value="Diacylglyc_glucosyltr_N"/>
</dbReference>
<reference evidence="8" key="1">
    <citation type="submission" date="2018-12" db="EMBL/GenBank/DDBJ databases">
        <title>Tengunoibacter tsumagoiensis gen. nov., sp. nov., Dictyobacter kobayashii sp. nov., D. alpinus sp. nov., and D. joshuensis sp. nov. and description of Dictyobacteraceae fam. nov. within the order Ktedonobacterales isolated from Tengu-no-mugimeshi.</title>
        <authorList>
            <person name="Wang C.M."/>
            <person name="Zheng Y."/>
            <person name="Sakai Y."/>
            <person name="Toyoda A."/>
            <person name="Minakuchi Y."/>
            <person name="Abe K."/>
            <person name="Yokota A."/>
            <person name="Yabe S."/>
        </authorList>
    </citation>
    <scope>NUCLEOTIDE SEQUENCE [LARGE SCALE GENOMIC DNA]</scope>
    <source>
        <strain evidence="8">Uno16</strain>
    </source>
</reference>
<dbReference type="GO" id="GO:0016020">
    <property type="term" value="C:membrane"/>
    <property type="evidence" value="ECO:0007669"/>
    <property type="project" value="UniProtKB-SubCell"/>
</dbReference>
<proteinExistence type="inferred from homology"/>
<feature type="domain" description="Diacylglycerol glucosyltransferase N-terminal" evidence="6">
    <location>
        <begin position="38"/>
        <end position="172"/>
    </location>
</feature>
<sequence length="375" mass="42116">MRTILILTSKTGGGHVSLAEALRDRLTEDANIEILDPQSSFFHWHYRWVSRYALWLWSAEFQLTDAPWRALVAHRIFTPLVAKNLRAAIQRLQPDMIITTYPFLTYEVMQTLAGAKLTTPFVMLFTDPKALHASWLTEKRAAATLAPTRETYALATEAGFAAERLYQVGWPVRTQFITQAQQANATTRAEVLRKFGLDPDYFTVFLQGGGEGAAQFGETVERLLSADARLQIILATGTNRTLQARFQHVKNVYPLPFTKEIAIPMAAADVIMGKAGPNMLFEAVTLGKPFIATTFIPGQEEDNLQFIRQHELGWVTLTLNEQYTLLQKLVQQPAILEQMKQTVATYQHWNTAQTDAIVPILQQLLSDGDGGQQKP</sequence>
<dbReference type="InterPro" id="IPR007235">
    <property type="entry name" value="Glyco_trans_28_C"/>
</dbReference>
<comment type="similarity">
    <text evidence="2">Belongs to the glycosyltransferase 28 family.</text>
</comment>
<gene>
    <name evidence="7" type="ORF">KDA_15610</name>
</gene>
<comment type="caution">
    <text evidence="7">The sequence shown here is derived from an EMBL/GenBank/DDBJ whole genome shotgun (WGS) entry which is preliminary data.</text>
</comment>
<evidence type="ECO:0000313" key="7">
    <source>
        <dbReference type="EMBL" id="GCE26077.1"/>
    </source>
</evidence>
<evidence type="ECO:0000259" key="5">
    <source>
        <dbReference type="Pfam" id="PF04101"/>
    </source>
</evidence>
<dbReference type="GO" id="GO:0016758">
    <property type="term" value="F:hexosyltransferase activity"/>
    <property type="evidence" value="ECO:0007669"/>
    <property type="project" value="InterPro"/>
</dbReference>
<dbReference type="EMBL" id="BIFT01000001">
    <property type="protein sequence ID" value="GCE26077.1"/>
    <property type="molecule type" value="Genomic_DNA"/>
</dbReference>
<name>A0A402B440_9CHLR</name>
<dbReference type="PANTHER" id="PTHR43025:SF3">
    <property type="entry name" value="MONOGALACTOSYLDIACYLGLYCEROL SYNTHASE 1, CHLOROPLASTIC"/>
    <property type="match status" value="1"/>
</dbReference>
<dbReference type="OrthoDB" id="9815663at2"/>
<protein>
    <submittedName>
        <fullName evidence="7">Galactosyldiacylglycerol synthase</fullName>
    </submittedName>
</protein>
<evidence type="ECO:0000313" key="8">
    <source>
        <dbReference type="Proteomes" id="UP000287171"/>
    </source>
</evidence>
<accession>A0A402B440</accession>
<dbReference type="RefSeq" id="WP_126626584.1">
    <property type="nucleotide sequence ID" value="NZ_BIFT01000001.1"/>
</dbReference>
<dbReference type="Pfam" id="PF06925">
    <property type="entry name" value="MGDG_synth"/>
    <property type="match status" value="1"/>
</dbReference>
<evidence type="ECO:0000256" key="1">
    <source>
        <dbReference type="ARBA" id="ARBA00004370"/>
    </source>
</evidence>
<evidence type="ECO:0000256" key="2">
    <source>
        <dbReference type="ARBA" id="ARBA00006962"/>
    </source>
</evidence>
<dbReference type="Pfam" id="PF04101">
    <property type="entry name" value="Glyco_tran_28_C"/>
    <property type="match status" value="1"/>
</dbReference>
<evidence type="ECO:0000256" key="4">
    <source>
        <dbReference type="ARBA" id="ARBA00022679"/>
    </source>
</evidence>
<keyword evidence="4" id="KW-0808">Transferase</keyword>
<evidence type="ECO:0000259" key="6">
    <source>
        <dbReference type="Pfam" id="PF06925"/>
    </source>
</evidence>
<dbReference type="GO" id="GO:0009247">
    <property type="term" value="P:glycolipid biosynthetic process"/>
    <property type="evidence" value="ECO:0007669"/>
    <property type="project" value="InterPro"/>
</dbReference>